<feature type="compositionally biased region" description="Polar residues" evidence="1">
    <location>
        <begin position="65"/>
        <end position="74"/>
    </location>
</feature>
<feature type="region of interest" description="Disordered" evidence="1">
    <location>
        <begin position="55"/>
        <end position="84"/>
    </location>
</feature>
<organism evidence="3 4">
    <name type="scientific">Necator americanus</name>
    <name type="common">Human hookworm</name>
    <dbReference type="NCBI Taxonomy" id="51031"/>
    <lineage>
        <taxon>Eukaryota</taxon>
        <taxon>Metazoa</taxon>
        <taxon>Ecdysozoa</taxon>
        <taxon>Nematoda</taxon>
        <taxon>Chromadorea</taxon>
        <taxon>Rhabditida</taxon>
        <taxon>Rhabditina</taxon>
        <taxon>Rhabditomorpha</taxon>
        <taxon>Strongyloidea</taxon>
        <taxon>Ancylostomatidae</taxon>
        <taxon>Bunostominae</taxon>
        <taxon>Necator</taxon>
    </lineage>
</organism>
<feature type="transmembrane region" description="Helical" evidence="2">
    <location>
        <begin position="12"/>
        <end position="34"/>
    </location>
</feature>
<evidence type="ECO:0000313" key="4">
    <source>
        <dbReference type="Proteomes" id="UP000053676"/>
    </source>
</evidence>
<accession>W2TZH8</accession>
<keyword evidence="2" id="KW-0812">Transmembrane</keyword>
<dbReference type="EMBL" id="KI657551">
    <property type="protein sequence ID" value="ETN86471.1"/>
    <property type="molecule type" value="Genomic_DNA"/>
</dbReference>
<keyword evidence="4" id="KW-1185">Reference proteome</keyword>
<evidence type="ECO:0000313" key="3">
    <source>
        <dbReference type="EMBL" id="ETN86471.1"/>
    </source>
</evidence>
<evidence type="ECO:0000256" key="2">
    <source>
        <dbReference type="SAM" id="Phobius"/>
    </source>
</evidence>
<dbReference type="KEGG" id="nai:NECAME_05963"/>
<name>W2TZH8_NECAM</name>
<keyword evidence="2" id="KW-1133">Transmembrane helix</keyword>
<evidence type="ECO:0000256" key="1">
    <source>
        <dbReference type="SAM" id="MobiDB-lite"/>
    </source>
</evidence>
<gene>
    <name evidence="3" type="ORF">NECAME_05963</name>
</gene>
<reference evidence="4" key="1">
    <citation type="journal article" date="2014" name="Nat. Genet.">
        <title>Genome of the human hookworm Necator americanus.</title>
        <authorList>
            <person name="Tang Y.T."/>
            <person name="Gao X."/>
            <person name="Rosa B.A."/>
            <person name="Abubucker S."/>
            <person name="Hallsworth-Pepin K."/>
            <person name="Martin J."/>
            <person name="Tyagi R."/>
            <person name="Heizer E."/>
            <person name="Zhang X."/>
            <person name="Bhonagiri-Palsikar V."/>
            <person name="Minx P."/>
            <person name="Warren W.C."/>
            <person name="Wang Q."/>
            <person name="Zhan B."/>
            <person name="Hotez P.J."/>
            <person name="Sternberg P.W."/>
            <person name="Dougall A."/>
            <person name="Gaze S.T."/>
            <person name="Mulvenna J."/>
            <person name="Sotillo J."/>
            <person name="Ranganathan S."/>
            <person name="Rabelo E.M."/>
            <person name="Wilson R.K."/>
            <person name="Felgner P.L."/>
            <person name="Bethony J."/>
            <person name="Hawdon J.M."/>
            <person name="Gasser R.B."/>
            <person name="Loukas A."/>
            <person name="Mitreva M."/>
        </authorList>
    </citation>
    <scope>NUCLEOTIDE SEQUENCE [LARGE SCALE GENOMIC DNA]</scope>
</reference>
<dbReference type="AlphaFoldDB" id="W2TZH8"/>
<sequence>MLCQIRIFVVSVYYFELYHIPLLLLLLFAKCLIYKRVAEELSPRYDNISLRYDEDGEEEKDLPTPTKQTHNSSTKSKDKEVCYS</sequence>
<keyword evidence="2" id="KW-0472">Membrane</keyword>
<proteinExistence type="predicted"/>
<protein>
    <submittedName>
        <fullName evidence="3">Uncharacterized protein</fullName>
    </submittedName>
</protein>
<feature type="compositionally biased region" description="Basic and acidic residues" evidence="1">
    <location>
        <begin position="75"/>
        <end position="84"/>
    </location>
</feature>
<dbReference type="Proteomes" id="UP000053676">
    <property type="component" value="Unassembled WGS sequence"/>
</dbReference>